<dbReference type="PANTHER" id="PTHR12861:SF3">
    <property type="entry name" value="TRANSLOCON-ASSOCIATED PROTEIN SUBUNIT BETA"/>
    <property type="match status" value="1"/>
</dbReference>
<keyword evidence="5 12" id="KW-0812">Transmembrane</keyword>
<dbReference type="Proteomes" id="UP000230750">
    <property type="component" value="Unassembled WGS sequence"/>
</dbReference>
<gene>
    <name evidence="14" type="ORF">BSL78_05764</name>
</gene>
<comment type="similarity">
    <text evidence="3 11">Belongs to the TRAP-beta family.</text>
</comment>
<feature type="chain" id="PRO_5013876594" description="Translocon-associated protein subunit beta" evidence="13">
    <location>
        <begin position="19"/>
        <end position="188"/>
    </location>
</feature>
<evidence type="ECO:0000256" key="10">
    <source>
        <dbReference type="ARBA" id="ARBA00023180"/>
    </source>
</evidence>
<dbReference type="GO" id="GO:0005789">
    <property type="term" value="C:endoplasmic reticulum membrane"/>
    <property type="evidence" value="ECO:0007669"/>
    <property type="project" value="UniProtKB-SubCell"/>
</dbReference>
<evidence type="ECO:0000256" key="4">
    <source>
        <dbReference type="ARBA" id="ARBA00021110"/>
    </source>
</evidence>
<keyword evidence="9 11" id="KW-0472">Membrane</keyword>
<feature type="signal peptide" evidence="13">
    <location>
        <begin position="1"/>
        <end position="18"/>
    </location>
</feature>
<evidence type="ECO:0000256" key="5">
    <source>
        <dbReference type="ARBA" id="ARBA00022692"/>
    </source>
</evidence>
<comment type="subcellular location">
    <subcellularLocation>
        <location evidence="2">Endoplasmic reticulum membrane</location>
        <topology evidence="2">Single-pass type I membrane protein</topology>
    </subcellularLocation>
</comment>
<organism evidence="14 15">
    <name type="scientific">Stichopus japonicus</name>
    <name type="common">Sea cucumber</name>
    <dbReference type="NCBI Taxonomy" id="307972"/>
    <lineage>
        <taxon>Eukaryota</taxon>
        <taxon>Metazoa</taxon>
        <taxon>Echinodermata</taxon>
        <taxon>Eleutherozoa</taxon>
        <taxon>Echinozoa</taxon>
        <taxon>Holothuroidea</taxon>
        <taxon>Aspidochirotacea</taxon>
        <taxon>Aspidochirotida</taxon>
        <taxon>Stichopodidae</taxon>
        <taxon>Apostichopus</taxon>
    </lineage>
</organism>
<dbReference type="STRING" id="307972.A0A2G8LAL6"/>
<sequence length="188" mass="20744">MKLLALLGVFLLVGVATSQDGARLLAAKNLLNEYLVEGKDVTVLYSIYNVGSSAALNVALTDNTFPDTDFNVVRGKLSVQWERIAPGSNVTHSVILQPLKSQFFNFTSAIVTYLPVEDGAEKSTFTSAPEQKGIVSLKEFDKRFSPHYMDWAVFAVMTVPPICIPFLLWSMSKRKYESSGVTGKTRKN</sequence>
<keyword evidence="10" id="KW-0325">Glycoprotein</keyword>
<accession>A0A2G8LAL6</accession>
<evidence type="ECO:0000313" key="14">
    <source>
        <dbReference type="EMBL" id="PIK57313.1"/>
    </source>
</evidence>
<dbReference type="Pfam" id="PF05753">
    <property type="entry name" value="TRAP_beta"/>
    <property type="match status" value="1"/>
</dbReference>
<evidence type="ECO:0000256" key="2">
    <source>
        <dbReference type="ARBA" id="ARBA00004115"/>
    </source>
</evidence>
<evidence type="ECO:0000256" key="6">
    <source>
        <dbReference type="ARBA" id="ARBA00022729"/>
    </source>
</evidence>
<dbReference type="OrthoDB" id="5860827at2759"/>
<dbReference type="PIRSF" id="PIRSF016400">
    <property type="entry name" value="TRAP_beta"/>
    <property type="match status" value="1"/>
</dbReference>
<dbReference type="InterPro" id="IPR008856">
    <property type="entry name" value="TRAP_beta"/>
</dbReference>
<keyword evidence="8 12" id="KW-1133">Transmembrane helix</keyword>
<name>A0A2G8LAL6_STIJA</name>
<comment type="caution">
    <text evidence="14">The sequence shown here is derived from an EMBL/GenBank/DDBJ whole genome shotgun (WGS) entry which is preliminary data.</text>
</comment>
<evidence type="ECO:0000256" key="12">
    <source>
        <dbReference type="SAM" id="Phobius"/>
    </source>
</evidence>
<evidence type="ECO:0000256" key="9">
    <source>
        <dbReference type="ARBA" id="ARBA00023136"/>
    </source>
</evidence>
<feature type="transmembrane region" description="Helical" evidence="12">
    <location>
        <begin position="148"/>
        <end position="169"/>
    </location>
</feature>
<comment type="subunit">
    <text evidence="11">Heterotetramer of TRAP-alpha, TRAP-beta, TRAP-delta and TRAP-gamma.</text>
</comment>
<evidence type="ECO:0000256" key="3">
    <source>
        <dbReference type="ARBA" id="ARBA00005610"/>
    </source>
</evidence>
<evidence type="ECO:0000313" key="15">
    <source>
        <dbReference type="Proteomes" id="UP000230750"/>
    </source>
</evidence>
<dbReference type="EMBL" id="MRZV01000146">
    <property type="protein sequence ID" value="PIK57313.1"/>
    <property type="molecule type" value="Genomic_DNA"/>
</dbReference>
<dbReference type="AlphaFoldDB" id="A0A2G8LAL6"/>
<evidence type="ECO:0000256" key="8">
    <source>
        <dbReference type="ARBA" id="ARBA00022989"/>
    </source>
</evidence>
<comment type="function">
    <text evidence="1 11">TRAP proteins are part of a complex whose function is to bind calcium to the ER membrane and thereby regulate the retention of ER resident proteins.</text>
</comment>
<reference evidence="14 15" key="1">
    <citation type="journal article" date="2017" name="PLoS Biol.">
        <title>The sea cucumber genome provides insights into morphological evolution and visceral regeneration.</title>
        <authorList>
            <person name="Zhang X."/>
            <person name="Sun L."/>
            <person name="Yuan J."/>
            <person name="Sun Y."/>
            <person name="Gao Y."/>
            <person name="Zhang L."/>
            <person name="Li S."/>
            <person name="Dai H."/>
            <person name="Hamel J.F."/>
            <person name="Liu C."/>
            <person name="Yu Y."/>
            <person name="Liu S."/>
            <person name="Lin W."/>
            <person name="Guo K."/>
            <person name="Jin S."/>
            <person name="Xu P."/>
            <person name="Storey K.B."/>
            <person name="Huan P."/>
            <person name="Zhang T."/>
            <person name="Zhou Y."/>
            <person name="Zhang J."/>
            <person name="Lin C."/>
            <person name="Li X."/>
            <person name="Xing L."/>
            <person name="Huo D."/>
            <person name="Sun M."/>
            <person name="Wang L."/>
            <person name="Mercier A."/>
            <person name="Li F."/>
            <person name="Yang H."/>
            <person name="Xiang J."/>
        </authorList>
    </citation>
    <scope>NUCLEOTIDE SEQUENCE [LARGE SCALE GENOMIC DNA]</scope>
    <source>
        <strain evidence="14">Shaxun</strain>
        <tissue evidence="14">Muscle</tissue>
    </source>
</reference>
<evidence type="ECO:0000256" key="7">
    <source>
        <dbReference type="ARBA" id="ARBA00022824"/>
    </source>
</evidence>
<evidence type="ECO:0000256" key="11">
    <source>
        <dbReference type="PIRNR" id="PIRNR016400"/>
    </source>
</evidence>
<keyword evidence="6 13" id="KW-0732">Signal</keyword>
<evidence type="ECO:0000256" key="1">
    <source>
        <dbReference type="ARBA" id="ARBA00002838"/>
    </source>
</evidence>
<keyword evidence="15" id="KW-1185">Reference proteome</keyword>
<proteinExistence type="inferred from homology"/>
<evidence type="ECO:0000256" key="13">
    <source>
        <dbReference type="SAM" id="SignalP"/>
    </source>
</evidence>
<protein>
    <recommendedName>
        <fullName evidence="4 11">Translocon-associated protein subunit beta</fullName>
        <shortName evidence="11">TRAP-beta</shortName>
    </recommendedName>
    <alternativeName>
        <fullName evidence="11">Signal sequence receptor subunit beta</fullName>
    </alternativeName>
</protein>
<dbReference type="PANTHER" id="PTHR12861">
    <property type="entry name" value="TRANSLOCON-ASSOCIATED PROTEIN, BETA SUBUNIT PRECURSOR TRAP-BETA SIGNAL SEQUENCE RECEPTOR BETA SUBUNIT"/>
    <property type="match status" value="1"/>
</dbReference>
<keyword evidence="7 11" id="KW-0256">Endoplasmic reticulum</keyword>